<gene>
    <name evidence="11" type="ORF">Amme_038_058</name>
</gene>
<evidence type="ECO:0000256" key="8">
    <source>
        <dbReference type="SAM" id="Phobius"/>
    </source>
</evidence>
<proteinExistence type="inferred from homology"/>
<keyword evidence="4 11" id="KW-0808">Transferase</keyword>
<comment type="similarity">
    <text evidence="2">Belongs to the glycosyltransferase 2 family.</text>
</comment>
<reference evidence="12" key="1">
    <citation type="journal article" date="2014" name="FEMS Microbiol. Lett.">
        <title>Draft Genomic DNA Sequence of the Facultatively Methylotrophic Bacterium Acidomonas methanolica type strain MB58.</title>
        <authorList>
            <person name="Higashiura N."/>
            <person name="Hadano H."/>
            <person name="Hirakawa H."/>
            <person name="Matsutani M."/>
            <person name="Takabe S."/>
            <person name="Matsushita K."/>
            <person name="Azuma Y."/>
        </authorList>
    </citation>
    <scope>NUCLEOTIDE SEQUENCE [LARGE SCALE GENOMIC DNA]</scope>
    <source>
        <strain evidence="12">MB58</strain>
    </source>
</reference>
<dbReference type="InterPro" id="IPR001173">
    <property type="entry name" value="Glyco_trans_2-like"/>
</dbReference>
<keyword evidence="12" id="KW-1185">Reference proteome</keyword>
<comment type="caution">
    <text evidence="11">The sequence shown here is derived from an EMBL/GenBank/DDBJ whole genome shotgun (WGS) entry which is preliminary data.</text>
</comment>
<feature type="domain" description="GtrA/DPMS transmembrane" evidence="10">
    <location>
        <begin position="250"/>
        <end position="366"/>
    </location>
</feature>
<evidence type="ECO:0000256" key="1">
    <source>
        <dbReference type="ARBA" id="ARBA00004141"/>
    </source>
</evidence>
<keyword evidence="5 8" id="KW-0812">Transmembrane</keyword>
<feature type="domain" description="Glycosyltransferase 2-like" evidence="9">
    <location>
        <begin position="13"/>
        <end position="178"/>
    </location>
</feature>
<keyword evidence="3 11" id="KW-0328">Glycosyltransferase</keyword>
<name>A0A023D421_ACIMT</name>
<dbReference type="GO" id="GO:0009247">
    <property type="term" value="P:glycolipid biosynthetic process"/>
    <property type="evidence" value="ECO:0007669"/>
    <property type="project" value="TreeGrafter"/>
</dbReference>
<dbReference type="Gene3D" id="3.90.550.10">
    <property type="entry name" value="Spore Coat Polysaccharide Biosynthesis Protein SpsA, Chain A"/>
    <property type="match status" value="1"/>
</dbReference>
<dbReference type="InterPro" id="IPR029044">
    <property type="entry name" value="Nucleotide-diphossugar_trans"/>
</dbReference>
<dbReference type="GO" id="GO:0000271">
    <property type="term" value="P:polysaccharide biosynthetic process"/>
    <property type="evidence" value="ECO:0007669"/>
    <property type="project" value="InterPro"/>
</dbReference>
<accession>A0A023D421</accession>
<keyword evidence="6 8" id="KW-1133">Transmembrane helix</keyword>
<dbReference type="PANTHER" id="PTHR43398:SF1">
    <property type="entry name" value="DOLICHOL-PHOSPHATE MANNOSYLTRANSFERASE SUBUNIT 1"/>
    <property type="match status" value="1"/>
</dbReference>
<dbReference type="AlphaFoldDB" id="A0A023D421"/>
<reference evidence="11 12" key="2">
    <citation type="journal article" date="2014" name="FEMS Microbiol. Lett.">
        <title>Draft genomic DNA sequence of the facultatively methylotrophic bacterium Acidomonas methanolica type strain MB58.</title>
        <authorList>
            <person name="Higashiura N."/>
            <person name="Hadano H."/>
            <person name="Hirakawa H."/>
            <person name="Matsutani M."/>
            <person name="Takabe S."/>
            <person name="Matsushita K."/>
            <person name="Azuma Y."/>
        </authorList>
    </citation>
    <scope>NUCLEOTIDE SEQUENCE [LARGE SCALE GENOMIC DNA]</scope>
    <source>
        <strain evidence="11 12">MB58</strain>
    </source>
</reference>
<evidence type="ECO:0000313" key="12">
    <source>
        <dbReference type="Proteomes" id="UP000019760"/>
    </source>
</evidence>
<evidence type="ECO:0000256" key="7">
    <source>
        <dbReference type="ARBA" id="ARBA00023136"/>
    </source>
</evidence>
<keyword evidence="7 8" id="KW-0472">Membrane</keyword>
<evidence type="ECO:0000313" key="11">
    <source>
        <dbReference type="EMBL" id="GAJ28809.1"/>
    </source>
</evidence>
<feature type="transmembrane region" description="Helical" evidence="8">
    <location>
        <begin position="312"/>
        <end position="335"/>
    </location>
</feature>
<evidence type="ECO:0000256" key="6">
    <source>
        <dbReference type="ARBA" id="ARBA00022989"/>
    </source>
</evidence>
<protein>
    <submittedName>
        <fullName evidence="11">Dolichol-phosphate mannosyltransferase</fullName>
    </submittedName>
</protein>
<dbReference type="EMBL" id="BAND01000038">
    <property type="protein sequence ID" value="GAJ28809.1"/>
    <property type="molecule type" value="Genomic_DNA"/>
</dbReference>
<dbReference type="PANTHER" id="PTHR43398">
    <property type="entry name" value="DOLICHOL-PHOSPHATE MANNOSYLTRANSFERASE SUBUNIT 1"/>
    <property type="match status" value="1"/>
</dbReference>
<dbReference type="Pfam" id="PF00535">
    <property type="entry name" value="Glycos_transf_2"/>
    <property type="match status" value="1"/>
</dbReference>
<dbReference type="Proteomes" id="UP000019760">
    <property type="component" value="Unassembled WGS sequence"/>
</dbReference>
<evidence type="ECO:0000256" key="5">
    <source>
        <dbReference type="ARBA" id="ARBA00022692"/>
    </source>
</evidence>
<dbReference type="GO" id="GO:0016020">
    <property type="term" value="C:membrane"/>
    <property type="evidence" value="ECO:0007669"/>
    <property type="project" value="UniProtKB-SubCell"/>
</dbReference>
<dbReference type="CDD" id="cd06442">
    <property type="entry name" value="DPM1_like"/>
    <property type="match status" value="1"/>
</dbReference>
<evidence type="ECO:0000259" key="9">
    <source>
        <dbReference type="Pfam" id="PF00535"/>
    </source>
</evidence>
<feature type="transmembrane region" description="Helical" evidence="8">
    <location>
        <begin position="247"/>
        <end position="267"/>
    </location>
</feature>
<evidence type="ECO:0000259" key="10">
    <source>
        <dbReference type="Pfam" id="PF04138"/>
    </source>
</evidence>
<dbReference type="InterPro" id="IPR039528">
    <property type="entry name" value="DPM1-like"/>
</dbReference>
<dbReference type="SUPFAM" id="SSF53448">
    <property type="entry name" value="Nucleotide-diphospho-sugar transferases"/>
    <property type="match status" value="1"/>
</dbReference>
<dbReference type="Pfam" id="PF04138">
    <property type="entry name" value="GtrA_DPMS_TM"/>
    <property type="match status" value="1"/>
</dbReference>
<evidence type="ECO:0000256" key="3">
    <source>
        <dbReference type="ARBA" id="ARBA00022676"/>
    </source>
</evidence>
<dbReference type="InterPro" id="IPR007267">
    <property type="entry name" value="GtrA_DPMS_TM"/>
</dbReference>
<organism evidence="11 12">
    <name type="scientific">Acidomonas methanolica NBRC 104435</name>
    <dbReference type="NCBI Taxonomy" id="1231351"/>
    <lineage>
        <taxon>Bacteria</taxon>
        <taxon>Pseudomonadati</taxon>
        <taxon>Pseudomonadota</taxon>
        <taxon>Alphaproteobacteria</taxon>
        <taxon>Acetobacterales</taxon>
        <taxon>Acetobacteraceae</taxon>
        <taxon>Acidomonas</taxon>
    </lineage>
</organism>
<feature type="transmembrane region" description="Helical" evidence="8">
    <location>
        <begin position="347"/>
        <end position="366"/>
    </location>
</feature>
<dbReference type="GO" id="GO:0004582">
    <property type="term" value="F:dolichyl-phosphate beta-D-mannosyltransferase activity"/>
    <property type="evidence" value="ECO:0007669"/>
    <property type="project" value="InterPro"/>
</dbReference>
<evidence type="ECO:0000256" key="4">
    <source>
        <dbReference type="ARBA" id="ARBA00022679"/>
    </source>
</evidence>
<evidence type="ECO:0000256" key="2">
    <source>
        <dbReference type="ARBA" id="ARBA00006739"/>
    </source>
</evidence>
<sequence length="367" mass="39432">MVSFPDFAPADLTVVVPCYDEAPNVGPMVEALTRALAGWRWEVVFVDDNSPDGTAAVAREIARRDPRVRVIKRVGRRGLSSAVIEGAMSSSARVVAVMDGDLQHDESVLPEMARRILAGEADIVVASRHLAGGSAAGLNGKWRHALSRNGIRLAQTVLPARLTDPMSGFFAVRRDVFEAAAPKLVGTGFKILLELVLSVPETVRVTEIPAVFRPRLAGESKLSPVIMLQFAGMLAERLCGGWLPTRFVVFALVGLIGVIVNIVAMEIGRGMGLGFKNAQILGTACAILANFQLNNRLTYHDRRLRGSRWLPGLAVFVTGCALGNIANIGVAQVIFAADGHHWTRSSAIGALIGVVWNYAIASTLVWR</sequence>
<comment type="subcellular location">
    <subcellularLocation>
        <location evidence="1">Membrane</location>
        <topology evidence="1">Multi-pass membrane protein</topology>
    </subcellularLocation>
</comment>